<comment type="caution">
    <text evidence="2">The sequence shown here is derived from an EMBL/GenBank/DDBJ whole genome shotgun (WGS) entry which is preliminary data.</text>
</comment>
<evidence type="ECO:0000259" key="1">
    <source>
        <dbReference type="Pfam" id="PF01872"/>
    </source>
</evidence>
<accession>A0ABY3FGE2</accession>
<dbReference type="Pfam" id="PF01872">
    <property type="entry name" value="RibD_C"/>
    <property type="match status" value="1"/>
</dbReference>
<evidence type="ECO:0000313" key="3">
    <source>
        <dbReference type="Proteomes" id="UP000317938"/>
    </source>
</evidence>
<dbReference type="Proteomes" id="UP000317938">
    <property type="component" value="Unassembled WGS sequence"/>
</dbReference>
<dbReference type="EMBL" id="VNFF01000004">
    <property type="protein sequence ID" value="TVU85016.1"/>
    <property type="molecule type" value="Genomic_DNA"/>
</dbReference>
<sequence>MANLAFIATSLDGYIADKSNEIDWLYSIPNPNNLDMGFVKHMQSIDALVMGRNTFELVLTLECEWPYSKPVFVLSNTLSSVPASCEGKFSIVKGDLRELTTKLQDDGYKNLYIDGGVTIQNFLKDDLIDEMIITTIPVLLGAGISLFGQLKDTLEFRCIKSEVFPHGISQSHFKRHRI</sequence>
<dbReference type="InterPro" id="IPR002734">
    <property type="entry name" value="RibDG_C"/>
</dbReference>
<feature type="domain" description="Bacterial bifunctional deaminase-reductase C-terminal" evidence="1">
    <location>
        <begin position="6"/>
        <end position="168"/>
    </location>
</feature>
<dbReference type="InterPro" id="IPR050765">
    <property type="entry name" value="Riboflavin_Biosynth_HTPR"/>
</dbReference>
<dbReference type="InterPro" id="IPR024072">
    <property type="entry name" value="DHFR-like_dom_sf"/>
</dbReference>
<dbReference type="RefSeq" id="WP_145234816.1">
    <property type="nucleotide sequence ID" value="NZ_VNFF01000004.1"/>
</dbReference>
<dbReference type="PANTHER" id="PTHR38011:SF11">
    <property type="entry name" value="2,5-DIAMINO-6-RIBOSYLAMINO-4(3H)-PYRIMIDINONE 5'-PHOSPHATE REDUCTASE"/>
    <property type="match status" value="1"/>
</dbReference>
<organism evidence="2 3">
    <name type="scientific">Pseudoalteromonas neustonica</name>
    <dbReference type="NCBI Taxonomy" id="1840331"/>
    <lineage>
        <taxon>Bacteria</taxon>
        <taxon>Pseudomonadati</taxon>
        <taxon>Pseudomonadota</taxon>
        <taxon>Gammaproteobacteria</taxon>
        <taxon>Alteromonadales</taxon>
        <taxon>Pseudoalteromonadaceae</taxon>
        <taxon>Pseudoalteromonas</taxon>
    </lineage>
</organism>
<keyword evidence="3" id="KW-1185">Reference proteome</keyword>
<protein>
    <submittedName>
        <fullName evidence="2">Dihydrofolate reductase</fullName>
    </submittedName>
</protein>
<reference evidence="2 3" key="1">
    <citation type="submission" date="2019-07" db="EMBL/GenBank/DDBJ databases">
        <title>Diversity of Bacteria from Kongsfjorden, Arctic.</title>
        <authorList>
            <person name="Yu Y."/>
        </authorList>
    </citation>
    <scope>NUCLEOTIDE SEQUENCE [LARGE SCALE GENOMIC DNA]</scope>
    <source>
        <strain evidence="2 3">SM1927</strain>
    </source>
</reference>
<gene>
    <name evidence="2" type="ORF">FQP85_05025</name>
</gene>
<dbReference type="SUPFAM" id="SSF53597">
    <property type="entry name" value="Dihydrofolate reductase-like"/>
    <property type="match status" value="1"/>
</dbReference>
<evidence type="ECO:0000313" key="2">
    <source>
        <dbReference type="EMBL" id="TVU85016.1"/>
    </source>
</evidence>
<dbReference type="PANTHER" id="PTHR38011">
    <property type="entry name" value="DIHYDROFOLATE REDUCTASE FAMILY PROTEIN (AFU_ORTHOLOGUE AFUA_8G06820)"/>
    <property type="match status" value="1"/>
</dbReference>
<name>A0ABY3FGE2_9GAMM</name>
<dbReference type="Gene3D" id="3.40.430.10">
    <property type="entry name" value="Dihydrofolate Reductase, subunit A"/>
    <property type="match status" value="1"/>
</dbReference>
<proteinExistence type="predicted"/>